<evidence type="ECO:0008006" key="4">
    <source>
        <dbReference type="Google" id="ProtNLM"/>
    </source>
</evidence>
<dbReference type="AlphaFoldDB" id="A0A8H3YDX5"/>
<name>A0A8H3YDX5_9TREE</name>
<evidence type="ECO:0000256" key="1">
    <source>
        <dbReference type="SAM" id="MobiDB-lite"/>
    </source>
</evidence>
<dbReference type="Proteomes" id="UP000620104">
    <property type="component" value="Unassembled WGS sequence"/>
</dbReference>
<feature type="region of interest" description="Disordered" evidence="1">
    <location>
        <begin position="1"/>
        <end position="97"/>
    </location>
</feature>
<evidence type="ECO:0000313" key="3">
    <source>
        <dbReference type="Proteomes" id="UP000620104"/>
    </source>
</evidence>
<dbReference type="EMBL" id="BLZA01000017">
    <property type="protein sequence ID" value="GHJ85930.1"/>
    <property type="molecule type" value="Genomic_DNA"/>
</dbReference>
<gene>
    <name evidence="2" type="ORF">NliqN6_2332</name>
</gene>
<dbReference type="GO" id="GO:0003824">
    <property type="term" value="F:catalytic activity"/>
    <property type="evidence" value="ECO:0007669"/>
    <property type="project" value="InterPro"/>
</dbReference>
<sequence>MTSPKKQSSKRTIDQVEEKQNEETKNEAKKEEDKPTAGEPDKDASNHKMNEKEEPVSKKAKTNAKSGESKENSANSAKSGSKRATRSSAKSGTTQHQPKAIIQFLLSDEAITMLDQLETNDADDLQFPRDRLNPFQDLLAACMVSKPISHRVTTRAINGLFSKTNSLTSPQEVLDFGRDKVLESLHRSKTLHKDKTAGQIIGIAEVCQSEFNGDSSLNALREQASHDPAEERDLIVKSFKGYGPKTVEIFFRRVQVDWEEVYPFADDSTIKAAKEVGLQVEDAEGLKELVDAAIDEKDDKARRSAFGRVVDVLVYLGLEHKTEEVGSKIAADANGKE</sequence>
<dbReference type="InterPro" id="IPR011257">
    <property type="entry name" value="DNA_glycosylase"/>
</dbReference>
<comment type="caution">
    <text evidence="2">The sequence shown here is derived from an EMBL/GenBank/DDBJ whole genome shotgun (WGS) entry which is preliminary data.</text>
</comment>
<keyword evidence="3" id="KW-1185">Reference proteome</keyword>
<evidence type="ECO:0000313" key="2">
    <source>
        <dbReference type="EMBL" id="GHJ85930.1"/>
    </source>
</evidence>
<accession>A0A8H3YDX5</accession>
<protein>
    <recommendedName>
        <fullName evidence="4">HhH-GPD domain-containing protein</fullName>
    </recommendedName>
</protein>
<reference evidence="2" key="1">
    <citation type="submission" date="2020-07" db="EMBL/GenBank/DDBJ databases">
        <title>Draft Genome Sequence of a Deep-Sea Yeast, Naganishia (Cryptococcus) liquefaciens strain N6.</title>
        <authorList>
            <person name="Han Y.W."/>
            <person name="Kajitani R."/>
            <person name="Morimoto H."/>
            <person name="Parhat M."/>
            <person name="Tsubouchi H."/>
            <person name="Bakenova O."/>
            <person name="Ogata M."/>
            <person name="Argunhan B."/>
            <person name="Aoki R."/>
            <person name="Kajiwara S."/>
            <person name="Itoh T."/>
            <person name="Iwasaki H."/>
        </authorList>
    </citation>
    <scope>NUCLEOTIDE SEQUENCE</scope>
    <source>
        <strain evidence="2">N6</strain>
    </source>
</reference>
<feature type="compositionally biased region" description="Polar residues" evidence="1">
    <location>
        <begin position="86"/>
        <end position="97"/>
    </location>
</feature>
<dbReference type="Gene3D" id="1.10.340.30">
    <property type="entry name" value="Hypothetical protein, domain 2"/>
    <property type="match status" value="1"/>
</dbReference>
<feature type="compositionally biased region" description="Basic and acidic residues" evidence="1">
    <location>
        <begin position="11"/>
        <end position="57"/>
    </location>
</feature>
<dbReference type="GO" id="GO:0006281">
    <property type="term" value="P:DNA repair"/>
    <property type="evidence" value="ECO:0007669"/>
    <property type="project" value="InterPro"/>
</dbReference>
<proteinExistence type="predicted"/>
<dbReference type="OrthoDB" id="4676at2759"/>
<organism evidence="2 3">
    <name type="scientific">Naganishia liquefaciens</name>
    <dbReference type="NCBI Taxonomy" id="104408"/>
    <lineage>
        <taxon>Eukaryota</taxon>
        <taxon>Fungi</taxon>
        <taxon>Dikarya</taxon>
        <taxon>Basidiomycota</taxon>
        <taxon>Agaricomycotina</taxon>
        <taxon>Tremellomycetes</taxon>
        <taxon>Filobasidiales</taxon>
        <taxon>Filobasidiaceae</taxon>
        <taxon>Naganishia</taxon>
    </lineage>
</organism>
<dbReference type="SUPFAM" id="SSF48150">
    <property type="entry name" value="DNA-glycosylase"/>
    <property type="match status" value="1"/>
</dbReference>